<dbReference type="InterPro" id="IPR036224">
    <property type="entry name" value="GINS_bundle-like_dom_sf"/>
</dbReference>
<dbReference type="PANTHER" id="PTHR22768">
    <property type="entry name" value="DNA REPLICATION COMPLEX GINS PROTEIN PSF3"/>
    <property type="match status" value="1"/>
</dbReference>
<evidence type="ECO:0000313" key="3">
    <source>
        <dbReference type="EMBL" id="KAH9426877.1"/>
    </source>
</evidence>
<reference evidence="3 4" key="2">
    <citation type="journal article" date="2022" name="Mol. Biol. Evol.">
        <title>Comparative Genomics Reveals Insights into the Divergent Evolution of Astigmatic Mites and Household Pest Adaptations.</title>
        <authorList>
            <person name="Xiong Q."/>
            <person name="Wan A.T."/>
            <person name="Liu X."/>
            <person name="Fung C.S."/>
            <person name="Xiao X."/>
            <person name="Malainual N."/>
            <person name="Hou J."/>
            <person name="Wang L."/>
            <person name="Wang M."/>
            <person name="Yang K.Y."/>
            <person name="Cui Y."/>
            <person name="Leung E.L."/>
            <person name="Nong W."/>
            <person name="Shin S.K."/>
            <person name="Au S.W."/>
            <person name="Jeong K.Y."/>
            <person name="Chew F.T."/>
            <person name="Hui J.H."/>
            <person name="Leung T.F."/>
            <person name="Tungtrongchitr A."/>
            <person name="Zhong N."/>
            <person name="Liu Z."/>
            <person name="Tsui S.K."/>
        </authorList>
    </citation>
    <scope>NUCLEOTIDE SEQUENCE [LARGE SCALE GENOMIC DNA]</scope>
    <source>
        <strain evidence="3">Derp</strain>
    </source>
</reference>
<dbReference type="CDD" id="cd11713">
    <property type="entry name" value="GINS_A_psf3"/>
    <property type="match status" value="1"/>
</dbReference>
<proteinExistence type="inferred from homology"/>
<keyword evidence="1" id="KW-0539">Nucleus</keyword>
<evidence type="ECO:0000259" key="2">
    <source>
        <dbReference type="Pfam" id="PF22466"/>
    </source>
</evidence>
<dbReference type="EMBL" id="NJHN03000008">
    <property type="protein sequence ID" value="KAH9426877.1"/>
    <property type="molecule type" value="Genomic_DNA"/>
</dbReference>
<evidence type="ECO:0000313" key="4">
    <source>
        <dbReference type="Proteomes" id="UP000887458"/>
    </source>
</evidence>
<name>A0ABQ8JWG8_DERPT</name>
<comment type="similarity">
    <text evidence="1">Belongs to the GINS3/PSF3 family.</text>
</comment>
<comment type="caution">
    <text evidence="3">The sequence shown here is derived from an EMBL/GenBank/DDBJ whole genome shotgun (WGS) entry which is preliminary data.</text>
</comment>
<protein>
    <recommendedName>
        <fullName evidence="1">DNA replication complex GINS protein PSF3</fullName>
    </recommendedName>
</protein>
<comment type="function">
    <text evidence="1">The GINS complex plays an essential role in the initiation of DNA replication.</text>
</comment>
<dbReference type="Pfam" id="PF22466">
    <property type="entry name" value="PSF3_N"/>
    <property type="match status" value="1"/>
</dbReference>
<comment type="subunit">
    <text evidence="1">Component of the GINS complex.</text>
</comment>
<keyword evidence="4" id="KW-1185">Reference proteome</keyword>
<organism evidence="3 4">
    <name type="scientific">Dermatophagoides pteronyssinus</name>
    <name type="common">European house dust mite</name>
    <dbReference type="NCBI Taxonomy" id="6956"/>
    <lineage>
        <taxon>Eukaryota</taxon>
        <taxon>Metazoa</taxon>
        <taxon>Ecdysozoa</taxon>
        <taxon>Arthropoda</taxon>
        <taxon>Chelicerata</taxon>
        <taxon>Arachnida</taxon>
        <taxon>Acari</taxon>
        <taxon>Acariformes</taxon>
        <taxon>Sarcoptiformes</taxon>
        <taxon>Astigmata</taxon>
        <taxon>Psoroptidia</taxon>
        <taxon>Analgoidea</taxon>
        <taxon>Pyroglyphidae</taxon>
        <taxon>Dermatophagoidinae</taxon>
        <taxon>Dermatophagoides</taxon>
    </lineage>
</organism>
<dbReference type="InterPro" id="IPR038437">
    <property type="entry name" value="GINS_Psf3_sf"/>
</dbReference>
<evidence type="ECO:0000256" key="1">
    <source>
        <dbReference type="RuleBase" id="RU367161"/>
    </source>
</evidence>
<dbReference type="CDD" id="cd21693">
    <property type="entry name" value="GINS_B_Psf3"/>
    <property type="match status" value="1"/>
</dbReference>
<feature type="domain" description="DNA replication complex GINS protein PSF3 N-terminal" evidence="2">
    <location>
        <begin position="113"/>
        <end position="176"/>
    </location>
</feature>
<dbReference type="Proteomes" id="UP000887458">
    <property type="component" value="Unassembled WGS sequence"/>
</dbReference>
<dbReference type="SUPFAM" id="SSF160059">
    <property type="entry name" value="PriA/YqbF domain"/>
    <property type="match status" value="1"/>
</dbReference>
<keyword evidence="1" id="KW-0235">DNA replication</keyword>
<comment type="subcellular location">
    <subcellularLocation>
        <location evidence="1">Nucleus</location>
    </subcellularLocation>
</comment>
<dbReference type="PANTHER" id="PTHR22768:SF0">
    <property type="entry name" value="DNA REPLICATION COMPLEX GINS PROTEIN PSF3"/>
    <property type="match status" value="1"/>
</dbReference>
<sequence length="524" mass="59837">MNNNRHHTENDLETMMEESMLYDIDNPIDEQDVEMSTNCIEDSGVGGFMSSTFTNNIDDPFFRSRQNLSSLESSDLYRTNINMTTMTASKSMSLLSDQSSSRVRDIFYCSNYFDLNDILSQTIRLSVKFQRTIPKLGYLDPSQQQQHQEDCTSDLINHEIVIGTKLELPLWIVKELNGDRAVTVNLPKGYNLIYRGILEADANCVNLHKLGPNYYLTGRHLTGMNLSESEDVAVSMLSTFKQRFRRLVNFALSGNTSGRSGTNGSISNMDDNGNSLHESTCSSISKLDSMIKTDQHERFLRETGSKGPTSITDETLNDMNQFVGRLDNWERELLNVGRRLASQMKSWENRDLIRGSDGCDIQLFENNECFVNEDCYGIAEYCALIPSEFSHLFVGTCECMDGFVKNSMNGQCEVKISCQFNENNPLESSCPPSHRCLRHPQNFTIQYCIYKEVGYVKRFGNCPENYTATIDRTRCIENWSCQNNKQCFNGYVCDKTFGICRCPKDTFVDNDGYCRKIERKKELL</sequence>
<reference evidence="3 4" key="1">
    <citation type="journal article" date="2018" name="J. Allergy Clin. Immunol.">
        <title>High-quality assembly of Dermatophagoides pteronyssinus genome and transcriptome reveals a wide range of novel allergens.</title>
        <authorList>
            <person name="Liu X.Y."/>
            <person name="Yang K.Y."/>
            <person name="Wang M.Q."/>
            <person name="Kwok J.S."/>
            <person name="Zeng X."/>
            <person name="Yang Z."/>
            <person name="Xiao X.J."/>
            <person name="Lau C.P."/>
            <person name="Li Y."/>
            <person name="Huang Z.M."/>
            <person name="Ba J.G."/>
            <person name="Yim A.K."/>
            <person name="Ouyang C.Y."/>
            <person name="Ngai S.M."/>
            <person name="Chan T.F."/>
            <person name="Leung E.L."/>
            <person name="Liu L."/>
            <person name="Liu Z.G."/>
            <person name="Tsui S.K."/>
        </authorList>
    </citation>
    <scope>NUCLEOTIDE SEQUENCE [LARGE SCALE GENOMIC DNA]</scope>
    <source>
        <strain evidence="3">Derp</strain>
    </source>
</reference>
<dbReference type="InterPro" id="IPR010492">
    <property type="entry name" value="GINS_Psf3"/>
</dbReference>
<dbReference type="SUPFAM" id="SSF158573">
    <property type="entry name" value="GINS helical bundle-like"/>
    <property type="match status" value="1"/>
</dbReference>
<accession>A0ABQ8JWG8</accession>
<dbReference type="InterPro" id="IPR055221">
    <property type="entry name" value="PSF3_N"/>
</dbReference>
<gene>
    <name evidence="3" type="primary">GINS3</name>
    <name evidence="3" type="ORF">DERP_002978</name>
</gene>
<dbReference type="Gene3D" id="1.20.58.2050">
    <property type="match status" value="1"/>
</dbReference>